<name>A0A0M0BTF4_9ARCH</name>
<dbReference type="InterPro" id="IPR012347">
    <property type="entry name" value="Ferritin-like"/>
</dbReference>
<evidence type="ECO:0000313" key="2">
    <source>
        <dbReference type="Proteomes" id="UP000054016"/>
    </source>
</evidence>
<protein>
    <submittedName>
        <fullName evidence="1">Ferritin</fullName>
    </submittedName>
</protein>
<evidence type="ECO:0000313" key="1">
    <source>
        <dbReference type="EMBL" id="KON31897.1"/>
    </source>
</evidence>
<dbReference type="Proteomes" id="UP000054016">
    <property type="component" value="Unassembled WGS sequence"/>
</dbReference>
<comment type="caution">
    <text evidence="1">The sequence shown here is derived from an EMBL/GenBank/DDBJ whole genome shotgun (WGS) entry which is preliminary data.</text>
</comment>
<sequence>MGKVRVFRCKVCRDPYIGEEPPSRCPFCGALGSYFVPAQEWNPSEYLFQISDVSRANLKAALELELNNTAFYLCAMNAAKRNGDEYGYAKFKALKKVENEHADAILKFLGIEKPELTPVPCSNEFEKNTQEGWDREDRAIKAYAKFAIEASELQLRQFFKALVEIETDHLQLHSENMQKRP</sequence>
<dbReference type="AlphaFoldDB" id="A0A0M0BTF4"/>
<proteinExistence type="predicted"/>
<gene>
    <name evidence="1" type="ORF">AC478_01910</name>
</gene>
<dbReference type="Gene3D" id="2.20.28.10">
    <property type="match status" value="1"/>
</dbReference>
<dbReference type="SUPFAM" id="SSF57802">
    <property type="entry name" value="Rubredoxin-like"/>
    <property type="match status" value="1"/>
</dbReference>
<reference evidence="2" key="1">
    <citation type="submission" date="2015-06" db="EMBL/GenBank/DDBJ databases">
        <title>New insights into the roles of widespread benthic archaea in carbon and nitrogen cycling.</title>
        <authorList>
            <person name="Lazar C.S."/>
            <person name="Baker B.J."/>
            <person name="Seitz K.W."/>
            <person name="Hyde A.S."/>
            <person name="Dick G.J."/>
            <person name="Hinrichs K.-U."/>
            <person name="Teske A.P."/>
        </authorList>
    </citation>
    <scope>NUCLEOTIDE SEQUENCE [LARGE SCALE GENOMIC DNA]</scope>
</reference>
<dbReference type="InterPro" id="IPR009078">
    <property type="entry name" value="Ferritin-like_SF"/>
</dbReference>
<dbReference type="SUPFAM" id="SSF47240">
    <property type="entry name" value="Ferritin-like"/>
    <property type="match status" value="1"/>
</dbReference>
<dbReference type="Gene3D" id="1.20.1260.10">
    <property type="match status" value="1"/>
</dbReference>
<accession>A0A0M0BTF4</accession>
<dbReference type="EMBL" id="LFWV01000020">
    <property type="protein sequence ID" value="KON31897.1"/>
    <property type="molecule type" value="Genomic_DNA"/>
</dbReference>
<organism evidence="1 2">
    <name type="scientific">miscellaneous Crenarchaeota group-1 archaeon SG8-32-3</name>
    <dbReference type="NCBI Taxonomy" id="1685125"/>
    <lineage>
        <taxon>Archaea</taxon>
        <taxon>Candidatus Bathyarchaeota</taxon>
        <taxon>MCG-1</taxon>
    </lineage>
</organism>